<dbReference type="AlphaFoldDB" id="A0AAV2CL33"/>
<sequence>MGRRRRRSNTSSTVVLLLCVWLLLVGSSLGLETGSVSVTRASFIRRDDVEVVGKGNQQLVHKTDQSNLNYMMSKRRVPNGPDPIHNRRAGNSKRPPGRA</sequence>
<keyword evidence="2" id="KW-0732">Signal</keyword>
<dbReference type="InterPro" id="IPR039316">
    <property type="entry name" value="CLE25/26"/>
</dbReference>
<evidence type="ECO:0000256" key="2">
    <source>
        <dbReference type="SAM" id="SignalP"/>
    </source>
</evidence>
<evidence type="ECO:0000256" key="1">
    <source>
        <dbReference type="SAM" id="MobiDB-lite"/>
    </source>
</evidence>
<dbReference type="PANTHER" id="PTHR34277:SF2">
    <property type="entry name" value="CLAVATA3_ESR (CLE)-RELATED PROTEIN 26"/>
    <property type="match status" value="1"/>
</dbReference>
<feature type="signal peptide" evidence="2">
    <location>
        <begin position="1"/>
        <end position="30"/>
    </location>
</feature>
<reference evidence="3 4" key="1">
    <citation type="submission" date="2024-04" db="EMBL/GenBank/DDBJ databases">
        <authorList>
            <person name="Fracassetti M."/>
        </authorList>
    </citation>
    <scope>NUCLEOTIDE SEQUENCE [LARGE SCALE GENOMIC DNA]</scope>
</reference>
<dbReference type="Proteomes" id="UP001497516">
    <property type="component" value="Chromosome 1"/>
</dbReference>
<name>A0AAV2CL33_9ROSI</name>
<organism evidence="3 4">
    <name type="scientific">Linum trigynum</name>
    <dbReference type="NCBI Taxonomy" id="586398"/>
    <lineage>
        <taxon>Eukaryota</taxon>
        <taxon>Viridiplantae</taxon>
        <taxon>Streptophyta</taxon>
        <taxon>Embryophyta</taxon>
        <taxon>Tracheophyta</taxon>
        <taxon>Spermatophyta</taxon>
        <taxon>Magnoliopsida</taxon>
        <taxon>eudicotyledons</taxon>
        <taxon>Gunneridae</taxon>
        <taxon>Pentapetalae</taxon>
        <taxon>rosids</taxon>
        <taxon>fabids</taxon>
        <taxon>Malpighiales</taxon>
        <taxon>Linaceae</taxon>
        <taxon>Linum</taxon>
    </lineage>
</organism>
<keyword evidence="4" id="KW-1185">Reference proteome</keyword>
<protein>
    <recommendedName>
        <fullName evidence="5">CLAVATA3/ESR (CLE)-related protein 25</fullName>
    </recommendedName>
</protein>
<gene>
    <name evidence="3" type="ORF">LTRI10_LOCUS4912</name>
</gene>
<dbReference type="EMBL" id="OZ034813">
    <property type="protein sequence ID" value="CAL1357265.1"/>
    <property type="molecule type" value="Genomic_DNA"/>
</dbReference>
<feature type="compositionally biased region" description="Basic residues" evidence="1">
    <location>
        <begin position="86"/>
        <end position="99"/>
    </location>
</feature>
<evidence type="ECO:0008006" key="5">
    <source>
        <dbReference type="Google" id="ProtNLM"/>
    </source>
</evidence>
<evidence type="ECO:0000313" key="3">
    <source>
        <dbReference type="EMBL" id="CAL1357265.1"/>
    </source>
</evidence>
<feature type="chain" id="PRO_5043774415" description="CLAVATA3/ESR (CLE)-related protein 25" evidence="2">
    <location>
        <begin position="31"/>
        <end position="99"/>
    </location>
</feature>
<evidence type="ECO:0000313" key="4">
    <source>
        <dbReference type="Proteomes" id="UP001497516"/>
    </source>
</evidence>
<feature type="region of interest" description="Disordered" evidence="1">
    <location>
        <begin position="62"/>
        <end position="99"/>
    </location>
</feature>
<proteinExistence type="predicted"/>
<dbReference type="PANTHER" id="PTHR34277">
    <property type="entry name" value="CLAVATA3/ESR (CLE)-RELATED PROTEIN 26"/>
    <property type="match status" value="1"/>
</dbReference>
<accession>A0AAV2CL33</accession>